<keyword evidence="3" id="KW-1185">Reference proteome</keyword>
<dbReference type="Proteomes" id="UP000596661">
    <property type="component" value="Chromosome 3"/>
</dbReference>
<feature type="compositionally biased region" description="Polar residues" evidence="1">
    <location>
        <begin position="121"/>
        <end position="131"/>
    </location>
</feature>
<feature type="compositionally biased region" description="Polar residues" evidence="1">
    <location>
        <begin position="139"/>
        <end position="149"/>
    </location>
</feature>
<feature type="compositionally biased region" description="Polar residues" evidence="1">
    <location>
        <begin position="94"/>
        <end position="103"/>
    </location>
</feature>
<evidence type="ECO:0000313" key="2">
    <source>
        <dbReference type="EnsemblPlants" id="cds.evm.model.03.1992"/>
    </source>
</evidence>
<dbReference type="Gramene" id="evm.model.03.1992">
    <property type="protein sequence ID" value="cds.evm.model.03.1992"/>
    <property type="gene ID" value="evm.TU.03.1992"/>
</dbReference>
<feature type="region of interest" description="Disordered" evidence="1">
    <location>
        <begin position="1"/>
        <end position="189"/>
    </location>
</feature>
<protein>
    <submittedName>
        <fullName evidence="2">Uncharacterized protein</fullName>
    </submittedName>
</protein>
<evidence type="ECO:0000313" key="3">
    <source>
        <dbReference type="Proteomes" id="UP000596661"/>
    </source>
</evidence>
<name>A0A803P7G5_CANSA</name>
<accession>A0A803P7G5</accession>
<feature type="compositionally biased region" description="Basic and acidic residues" evidence="1">
    <location>
        <begin position="44"/>
        <end position="72"/>
    </location>
</feature>
<sequence length="189" mass="20871">MIKPLKVACSKTPLEDSINPYYLHHEDNPGEAEDKTEDVNPTDPKNENVDKEKEHDKPDLVIIMDKRKEKVGETSNKTPPTNQQKKTKSGKVGETSNKTAPTNQRKKTKSSNQPPKKKKGTNASGQGNWTNAKGKATQKDMSNVQTQEPATGKDEKHPKNFVSRSDDVDEIHPLLGDGSGSLSTNDLWA</sequence>
<organism evidence="2 3">
    <name type="scientific">Cannabis sativa</name>
    <name type="common">Hemp</name>
    <name type="synonym">Marijuana</name>
    <dbReference type="NCBI Taxonomy" id="3483"/>
    <lineage>
        <taxon>Eukaryota</taxon>
        <taxon>Viridiplantae</taxon>
        <taxon>Streptophyta</taxon>
        <taxon>Embryophyta</taxon>
        <taxon>Tracheophyta</taxon>
        <taxon>Spermatophyta</taxon>
        <taxon>Magnoliopsida</taxon>
        <taxon>eudicotyledons</taxon>
        <taxon>Gunneridae</taxon>
        <taxon>Pentapetalae</taxon>
        <taxon>rosids</taxon>
        <taxon>fabids</taxon>
        <taxon>Rosales</taxon>
        <taxon>Cannabaceae</taxon>
        <taxon>Cannabis</taxon>
    </lineage>
</organism>
<dbReference type="AlphaFoldDB" id="A0A803P7G5"/>
<dbReference type="EMBL" id="UZAU01000348">
    <property type="status" value="NOT_ANNOTATED_CDS"/>
    <property type="molecule type" value="Genomic_DNA"/>
</dbReference>
<feature type="compositionally biased region" description="Polar residues" evidence="1">
    <location>
        <begin position="180"/>
        <end position="189"/>
    </location>
</feature>
<proteinExistence type="predicted"/>
<reference evidence="2" key="1">
    <citation type="submission" date="2018-11" db="EMBL/GenBank/DDBJ databases">
        <authorList>
            <person name="Grassa J C."/>
        </authorList>
    </citation>
    <scope>NUCLEOTIDE SEQUENCE [LARGE SCALE GENOMIC DNA]</scope>
</reference>
<evidence type="ECO:0000256" key="1">
    <source>
        <dbReference type="SAM" id="MobiDB-lite"/>
    </source>
</evidence>
<reference evidence="2" key="2">
    <citation type="submission" date="2021-03" db="UniProtKB">
        <authorList>
            <consortium name="EnsemblPlants"/>
        </authorList>
    </citation>
    <scope>IDENTIFICATION</scope>
</reference>
<dbReference type="EnsemblPlants" id="evm.model.03.1992">
    <property type="protein sequence ID" value="cds.evm.model.03.1992"/>
    <property type="gene ID" value="evm.TU.03.1992"/>
</dbReference>
<feature type="compositionally biased region" description="Basic residues" evidence="1">
    <location>
        <begin position="104"/>
        <end position="120"/>
    </location>
</feature>
<feature type="compositionally biased region" description="Basic and acidic residues" evidence="1">
    <location>
        <begin position="151"/>
        <end position="172"/>
    </location>
</feature>